<dbReference type="InterPro" id="IPR050317">
    <property type="entry name" value="Plant_Fungal_Acyltransferase"/>
</dbReference>
<dbReference type="VEuPathDB" id="FungiDB:ASPWEDRAFT_35295"/>
<keyword evidence="2" id="KW-0012">Acyltransferase</keyword>
<dbReference type="InterPro" id="IPR054710">
    <property type="entry name" value="Tri101-like_N"/>
</dbReference>
<dbReference type="AlphaFoldDB" id="A0A1L9S3G0"/>
<protein>
    <recommendedName>
        <fullName evidence="4">Trichothecene 3-O-acetyltransferase-like N-terminal domain-containing protein</fullName>
    </recommendedName>
</protein>
<dbReference type="Pfam" id="PF22664">
    <property type="entry name" value="TRI-like_N"/>
    <property type="match status" value="1"/>
</dbReference>
<dbReference type="GO" id="GO:0016747">
    <property type="term" value="F:acyltransferase activity, transferring groups other than amino-acyl groups"/>
    <property type="evidence" value="ECO:0007669"/>
    <property type="project" value="TreeGrafter"/>
</dbReference>
<evidence type="ECO:0000256" key="2">
    <source>
        <dbReference type="ARBA" id="ARBA00023315"/>
    </source>
</evidence>
<proteinExistence type="predicted"/>
<dbReference type="GeneID" id="63750045"/>
<dbReference type="SUPFAM" id="SSF52777">
    <property type="entry name" value="CoA-dependent acyltransferases"/>
    <property type="match status" value="1"/>
</dbReference>
<reference evidence="6" key="1">
    <citation type="journal article" date="2017" name="Genome Biol.">
        <title>Comparative genomics reveals high biological diversity and specific adaptations in the industrially and medically important fungal genus Aspergillus.</title>
        <authorList>
            <person name="de Vries R.P."/>
            <person name="Riley R."/>
            <person name="Wiebenga A."/>
            <person name="Aguilar-Osorio G."/>
            <person name="Amillis S."/>
            <person name="Uchima C.A."/>
            <person name="Anderluh G."/>
            <person name="Asadollahi M."/>
            <person name="Askin M."/>
            <person name="Barry K."/>
            <person name="Battaglia E."/>
            <person name="Bayram O."/>
            <person name="Benocci T."/>
            <person name="Braus-Stromeyer S.A."/>
            <person name="Caldana C."/>
            <person name="Canovas D."/>
            <person name="Cerqueira G.C."/>
            <person name="Chen F."/>
            <person name="Chen W."/>
            <person name="Choi C."/>
            <person name="Clum A."/>
            <person name="Dos Santos R.A."/>
            <person name="Damasio A.R."/>
            <person name="Diallinas G."/>
            <person name="Emri T."/>
            <person name="Fekete E."/>
            <person name="Flipphi M."/>
            <person name="Freyberg S."/>
            <person name="Gallo A."/>
            <person name="Gournas C."/>
            <person name="Habgood R."/>
            <person name="Hainaut M."/>
            <person name="Harispe M.L."/>
            <person name="Henrissat B."/>
            <person name="Hilden K.S."/>
            <person name="Hope R."/>
            <person name="Hossain A."/>
            <person name="Karabika E."/>
            <person name="Karaffa L."/>
            <person name="Karanyi Z."/>
            <person name="Krasevec N."/>
            <person name="Kuo A."/>
            <person name="Kusch H."/>
            <person name="LaButti K."/>
            <person name="Lagendijk E.L."/>
            <person name="Lapidus A."/>
            <person name="Levasseur A."/>
            <person name="Lindquist E."/>
            <person name="Lipzen A."/>
            <person name="Logrieco A.F."/>
            <person name="MacCabe A."/>
            <person name="Maekelae M.R."/>
            <person name="Malavazi I."/>
            <person name="Melin P."/>
            <person name="Meyer V."/>
            <person name="Mielnichuk N."/>
            <person name="Miskei M."/>
            <person name="Molnar A.P."/>
            <person name="Mule G."/>
            <person name="Ngan C.Y."/>
            <person name="Orejas M."/>
            <person name="Orosz E."/>
            <person name="Ouedraogo J.P."/>
            <person name="Overkamp K.M."/>
            <person name="Park H.-S."/>
            <person name="Perrone G."/>
            <person name="Piumi F."/>
            <person name="Punt P.J."/>
            <person name="Ram A.F."/>
            <person name="Ramon A."/>
            <person name="Rauscher S."/>
            <person name="Record E."/>
            <person name="Riano-Pachon D.M."/>
            <person name="Robert V."/>
            <person name="Roehrig J."/>
            <person name="Ruller R."/>
            <person name="Salamov A."/>
            <person name="Salih N.S."/>
            <person name="Samson R.A."/>
            <person name="Sandor E."/>
            <person name="Sanguinetti M."/>
            <person name="Schuetze T."/>
            <person name="Sepcic K."/>
            <person name="Shelest E."/>
            <person name="Sherlock G."/>
            <person name="Sophianopoulou V."/>
            <person name="Squina F.M."/>
            <person name="Sun H."/>
            <person name="Susca A."/>
            <person name="Todd R.B."/>
            <person name="Tsang A."/>
            <person name="Unkles S.E."/>
            <person name="van de Wiele N."/>
            <person name="van Rossen-Uffink D."/>
            <person name="Oliveira J.V."/>
            <person name="Vesth T.C."/>
            <person name="Visser J."/>
            <person name="Yu J.-H."/>
            <person name="Zhou M."/>
            <person name="Andersen M.R."/>
            <person name="Archer D.B."/>
            <person name="Baker S.E."/>
            <person name="Benoit I."/>
            <person name="Brakhage A.A."/>
            <person name="Braus G.H."/>
            <person name="Fischer R."/>
            <person name="Frisvad J.C."/>
            <person name="Goldman G.H."/>
            <person name="Houbraken J."/>
            <person name="Oakley B."/>
            <person name="Pocsi I."/>
            <person name="Scazzocchio C."/>
            <person name="Seiboth B."/>
            <person name="vanKuyk P.A."/>
            <person name="Wortman J."/>
            <person name="Dyer P.S."/>
            <person name="Grigoriev I.V."/>
        </authorList>
    </citation>
    <scope>NUCLEOTIDE SEQUENCE [LARGE SCALE GENOMIC DNA]</scope>
    <source>
        <strain evidence="6">DTO 134E9</strain>
    </source>
</reference>
<keyword evidence="6" id="KW-1185">Reference proteome</keyword>
<dbReference type="PANTHER" id="PTHR31642:SF270">
    <property type="entry name" value="O-ACYLTRANSFERASE AUSQ"/>
    <property type="match status" value="1"/>
</dbReference>
<evidence type="ECO:0000256" key="1">
    <source>
        <dbReference type="ARBA" id="ARBA00022679"/>
    </source>
</evidence>
<dbReference type="EMBL" id="KV878209">
    <property type="protein sequence ID" value="OJJ41692.1"/>
    <property type="molecule type" value="Genomic_DNA"/>
</dbReference>
<organism evidence="5 6">
    <name type="scientific">Aspergillus wentii DTO 134E9</name>
    <dbReference type="NCBI Taxonomy" id="1073089"/>
    <lineage>
        <taxon>Eukaryota</taxon>
        <taxon>Fungi</taxon>
        <taxon>Dikarya</taxon>
        <taxon>Ascomycota</taxon>
        <taxon>Pezizomycotina</taxon>
        <taxon>Eurotiomycetes</taxon>
        <taxon>Eurotiomycetidae</taxon>
        <taxon>Eurotiales</taxon>
        <taxon>Aspergillaceae</taxon>
        <taxon>Aspergillus</taxon>
        <taxon>Aspergillus subgen. Cremei</taxon>
    </lineage>
</organism>
<gene>
    <name evidence="5" type="ORF">ASPWEDRAFT_35295</name>
</gene>
<feature type="region of interest" description="Disordered" evidence="3">
    <location>
        <begin position="197"/>
        <end position="233"/>
    </location>
</feature>
<accession>A0A1L9S3G0</accession>
<dbReference type="Proteomes" id="UP000184383">
    <property type="component" value="Unassembled WGS sequence"/>
</dbReference>
<evidence type="ECO:0000256" key="3">
    <source>
        <dbReference type="SAM" id="MobiDB-lite"/>
    </source>
</evidence>
<name>A0A1L9S3G0_ASPWE</name>
<dbReference type="RefSeq" id="XP_040695368.1">
    <property type="nucleotide sequence ID" value="XM_040834197.1"/>
</dbReference>
<sequence>MASSDSVASTASSPFTFEPYHLTPLDHAVASTHLVFFLRFNLTGKNPSEALHRLDEAISRLISLHPFLSGNVAPAADTPDRVNVFQVQPAGISDLQKTPMLSVQQHTSDRSQWTHNGDPDEEFLPLPIVSPAGPKPVLRFKANLVRDDLVLYIAFAHQAMDGWGMSMIYRTLSQLCRDPNSPIDTLPTIPDIHRQSRQRISDLASSSSPGELRWTSATPSLESNQPDDHDAHGNVIGRVHEFSVGKIKALQEACHSLLCSLPAPWAEQFKDTTLSSTLIVSALLAISGTRSLPQNTSATESSPPSPSPKVMIAADTRAQCGLPPSYTGNAIVPLEVPYKPDLLPHPIPTKPPSSLPGISEEDLHHICTLALSLLTTFKRLNKTYIRGALATMNHTRDWTSYKPAYHGILVSCLRGMEYYENFGPLCDPLEVDIPSHSLPGHFWILPVRSLREPWRVRIILDEDAMGRFAGDGLVRWASTSSSERQSQGSSRL</sequence>
<dbReference type="InterPro" id="IPR023213">
    <property type="entry name" value="CAT-like_dom_sf"/>
</dbReference>
<keyword evidence="1" id="KW-0808">Transferase</keyword>
<feature type="domain" description="Trichothecene 3-O-acetyltransferase-like N-terminal" evidence="4">
    <location>
        <begin position="46"/>
        <end position="176"/>
    </location>
</feature>
<evidence type="ECO:0000259" key="4">
    <source>
        <dbReference type="Pfam" id="PF22664"/>
    </source>
</evidence>
<evidence type="ECO:0000313" key="6">
    <source>
        <dbReference type="Proteomes" id="UP000184383"/>
    </source>
</evidence>
<evidence type="ECO:0000313" key="5">
    <source>
        <dbReference type="EMBL" id="OJJ41692.1"/>
    </source>
</evidence>
<dbReference type="Gene3D" id="3.30.559.10">
    <property type="entry name" value="Chloramphenicol acetyltransferase-like domain"/>
    <property type="match status" value="2"/>
</dbReference>
<dbReference type="STRING" id="1073089.A0A1L9S3G0"/>
<dbReference type="OrthoDB" id="1862401at2759"/>
<dbReference type="PANTHER" id="PTHR31642">
    <property type="entry name" value="TRICHOTHECENE 3-O-ACETYLTRANSFERASE"/>
    <property type="match status" value="1"/>
</dbReference>
<feature type="compositionally biased region" description="Polar residues" evidence="3">
    <location>
        <begin position="203"/>
        <end position="224"/>
    </location>
</feature>